<evidence type="ECO:0000256" key="1">
    <source>
        <dbReference type="SAM" id="SignalP"/>
    </source>
</evidence>
<protein>
    <submittedName>
        <fullName evidence="2">Haloacid dehalogenase domain protein hydrolase</fullName>
    </submittedName>
</protein>
<organism evidence="2 3">
    <name type="scientific">Thiocapsa marina 5811</name>
    <dbReference type="NCBI Taxonomy" id="768671"/>
    <lineage>
        <taxon>Bacteria</taxon>
        <taxon>Pseudomonadati</taxon>
        <taxon>Pseudomonadota</taxon>
        <taxon>Gammaproteobacteria</taxon>
        <taxon>Chromatiales</taxon>
        <taxon>Chromatiaceae</taxon>
        <taxon>Thiocapsa</taxon>
    </lineage>
</organism>
<accession>F9U5M4</accession>
<dbReference type="Gene3D" id="3.40.50.1000">
    <property type="entry name" value="HAD superfamily/HAD-like"/>
    <property type="match status" value="1"/>
</dbReference>
<keyword evidence="1" id="KW-0732">Signal</keyword>
<dbReference type="AlphaFoldDB" id="F9U5M4"/>
<dbReference type="InterPro" id="IPR023214">
    <property type="entry name" value="HAD_sf"/>
</dbReference>
<dbReference type="eggNOG" id="COG0560">
    <property type="taxonomic scope" value="Bacteria"/>
</dbReference>
<gene>
    <name evidence="2" type="ORF">ThimaDRAFT_0225</name>
</gene>
<name>F9U5M4_9GAMM</name>
<dbReference type="SUPFAM" id="SSF56784">
    <property type="entry name" value="HAD-like"/>
    <property type="match status" value="1"/>
</dbReference>
<dbReference type="PATRIC" id="fig|768671.3.peg.257"/>
<dbReference type="EMBL" id="AFWV01000001">
    <property type="protein sequence ID" value="EGV20447.1"/>
    <property type="molecule type" value="Genomic_DNA"/>
</dbReference>
<keyword evidence="3" id="KW-1185">Reference proteome</keyword>
<proteinExistence type="predicted"/>
<dbReference type="RefSeq" id="WP_007191103.1">
    <property type="nucleotide sequence ID" value="NZ_AFWV01000001.1"/>
</dbReference>
<sequence>MRLHTLIASMLVVASASADPLPSWNEGPAKQAITAFVSDVTDASGPEFVPPARRIAVFDNDGTLWVEQPMYTQFAFVLDRLRTLAPAHPEWKTEQPFKAALEGDMKTLGEAGMDGLMQLLMATHAGMTTDEFEMIAADWIGAARHPRFDRPYTELVYEPMLELLTYLRASGFKTFIVSGGGADFMRPWAEGVYGIPPEQVIGSEIARRFELREGVPVIVREPEVAFVDDKAGKPVGIQRHIGRRPILAFGNSDGDIQMLQWTTGAPGPRLGLILHHTDAEREYAYDRDSHVGKLDTALELAPGNGWVLVSMKDAWSKVFAPAHESSLPEK</sequence>
<evidence type="ECO:0000313" key="3">
    <source>
        <dbReference type="Proteomes" id="UP000005459"/>
    </source>
</evidence>
<evidence type="ECO:0000313" key="2">
    <source>
        <dbReference type="EMBL" id="EGV20447.1"/>
    </source>
</evidence>
<reference evidence="2 3" key="1">
    <citation type="submission" date="2011-06" db="EMBL/GenBank/DDBJ databases">
        <title>The draft genome of Thiocapsa marina 5811.</title>
        <authorList>
            <consortium name="US DOE Joint Genome Institute (JGI-PGF)"/>
            <person name="Lucas S."/>
            <person name="Han J."/>
            <person name="Cheng J.-F."/>
            <person name="Goodwin L."/>
            <person name="Pitluck S."/>
            <person name="Peters L."/>
            <person name="Land M.L."/>
            <person name="Hauser L."/>
            <person name="Vogl K."/>
            <person name="Liu Z."/>
            <person name="Imhoff J."/>
            <person name="Thiel V."/>
            <person name="Frigaard N.-U."/>
            <person name="Bryant D."/>
            <person name="Woyke T.J."/>
        </authorList>
    </citation>
    <scope>NUCLEOTIDE SEQUENCE [LARGE SCALE GENOMIC DNA]</scope>
    <source>
        <strain evidence="2 3">5811</strain>
    </source>
</reference>
<dbReference type="Pfam" id="PF12710">
    <property type="entry name" value="HAD"/>
    <property type="match status" value="1"/>
</dbReference>
<keyword evidence="2" id="KW-0378">Hydrolase</keyword>
<dbReference type="Proteomes" id="UP000005459">
    <property type="component" value="Unassembled WGS sequence"/>
</dbReference>
<feature type="chain" id="PRO_5003388437" evidence="1">
    <location>
        <begin position="19"/>
        <end position="330"/>
    </location>
</feature>
<dbReference type="InterPro" id="IPR036412">
    <property type="entry name" value="HAD-like_sf"/>
</dbReference>
<dbReference type="STRING" id="768671.ThimaDRAFT_0225"/>
<feature type="signal peptide" evidence="1">
    <location>
        <begin position="1"/>
        <end position="18"/>
    </location>
</feature>
<dbReference type="GO" id="GO:0016787">
    <property type="term" value="F:hydrolase activity"/>
    <property type="evidence" value="ECO:0007669"/>
    <property type="project" value="UniProtKB-KW"/>
</dbReference>